<keyword evidence="2" id="KW-1185">Reference proteome</keyword>
<dbReference type="AlphaFoldDB" id="A0A2Z7B5J4"/>
<sequence>MRMLSMWWSLNLDIDRRALDAMLALRRLGRSPGPVTYLEPSLLHLRNPPWITDVSFLSPLLQHTVVCEQCTLDKGKEILDTRDVGPSDFDLVGKKGKTVKKKQSTVITNSSSSSNT</sequence>
<name>A0A2Z7B5J4_9LAMI</name>
<evidence type="ECO:0000313" key="1">
    <source>
        <dbReference type="EMBL" id="KZV29065.1"/>
    </source>
</evidence>
<organism evidence="1 2">
    <name type="scientific">Dorcoceras hygrometricum</name>
    <dbReference type="NCBI Taxonomy" id="472368"/>
    <lineage>
        <taxon>Eukaryota</taxon>
        <taxon>Viridiplantae</taxon>
        <taxon>Streptophyta</taxon>
        <taxon>Embryophyta</taxon>
        <taxon>Tracheophyta</taxon>
        <taxon>Spermatophyta</taxon>
        <taxon>Magnoliopsida</taxon>
        <taxon>eudicotyledons</taxon>
        <taxon>Gunneridae</taxon>
        <taxon>Pentapetalae</taxon>
        <taxon>asterids</taxon>
        <taxon>lamiids</taxon>
        <taxon>Lamiales</taxon>
        <taxon>Gesneriaceae</taxon>
        <taxon>Didymocarpoideae</taxon>
        <taxon>Trichosporeae</taxon>
        <taxon>Loxocarpinae</taxon>
        <taxon>Dorcoceras</taxon>
    </lineage>
</organism>
<evidence type="ECO:0000313" key="2">
    <source>
        <dbReference type="Proteomes" id="UP000250235"/>
    </source>
</evidence>
<accession>A0A2Z7B5J4</accession>
<dbReference type="EMBL" id="KV009621">
    <property type="protein sequence ID" value="KZV29065.1"/>
    <property type="molecule type" value="Genomic_DNA"/>
</dbReference>
<proteinExistence type="predicted"/>
<gene>
    <name evidence="1" type="ORF">F511_31400</name>
</gene>
<reference evidence="1 2" key="1">
    <citation type="journal article" date="2015" name="Proc. Natl. Acad. Sci. U.S.A.">
        <title>The resurrection genome of Boea hygrometrica: A blueprint for survival of dehydration.</title>
        <authorList>
            <person name="Xiao L."/>
            <person name="Yang G."/>
            <person name="Zhang L."/>
            <person name="Yang X."/>
            <person name="Zhao S."/>
            <person name="Ji Z."/>
            <person name="Zhou Q."/>
            <person name="Hu M."/>
            <person name="Wang Y."/>
            <person name="Chen M."/>
            <person name="Xu Y."/>
            <person name="Jin H."/>
            <person name="Xiao X."/>
            <person name="Hu G."/>
            <person name="Bao F."/>
            <person name="Hu Y."/>
            <person name="Wan P."/>
            <person name="Li L."/>
            <person name="Deng X."/>
            <person name="Kuang T."/>
            <person name="Xiang C."/>
            <person name="Zhu J.K."/>
            <person name="Oliver M.J."/>
            <person name="He Y."/>
        </authorList>
    </citation>
    <scope>NUCLEOTIDE SEQUENCE [LARGE SCALE GENOMIC DNA]</scope>
    <source>
        <strain evidence="2">cv. XS01</strain>
    </source>
</reference>
<protein>
    <submittedName>
        <fullName evidence="1">Uncharacterized protein</fullName>
    </submittedName>
</protein>
<dbReference type="Proteomes" id="UP000250235">
    <property type="component" value="Unassembled WGS sequence"/>
</dbReference>